<dbReference type="RefSeq" id="WP_246410175.1">
    <property type="nucleotide sequence ID" value="NZ_JACHIP010000018.1"/>
</dbReference>
<dbReference type="Proteomes" id="UP000540989">
    <property type="component" value="Unassembled WGS sequence"/>
</dbReference>
<evidence type="ECO:0000313" key="1">
    <source>
        <dbReference type="EMBL" id="MBB5060755.1"/>
    </source>
</evidence>
<comment type="caution">
    <text evidence="1">The sequence shown here is derived from an EMBL/GenBank/DDBJ whole genome shotgun (WGS) entry which is preliminary data.</text>
</comment>
<sequence>MSSGHLTPVTDPVAGLKSRHDHFCKKEFRLLARRAIVSSDGYDQPRIRAARVTVVPASPNRSGRMTISKDLLAERVIATARRWEHDLSMRFNLITQPLMSSNGAATSIPLSLTLRPSRGAPGEYTYSTDSSSLLRLLEARTDLSSEVIRRFMRDVFTSAKARLLGVELNDEVLQVIGFFVD</sequence>
<name>A0A7W8E7Y0_9BACT</name>
<organism evidence="1 2">
    <name type="scientific">Granulicella aggregans</name>
    <dbReference type="NCBI Taxonomy" id="474949"/>
    <lineage>
        <taxon>Bacteria</taxon>
        <taxon>Pseudomonadati</taxon>
        <taxon>Acidobacteriota</taxon>
        <taxon>Terriglobia</taxon>
        <taxon>Terriglobales</taxon>
        <taxon>Acidobacteriaceae</taxon>
        <taxon>Granulicella</taxon>
    </lineage>
</organism>
<protein>
    <submittedName>
        <fullName evidence="1">Uncharacterized protein</fullName>
    </submittedName>
</protein>
<evidence type="ECO:0000313" key="2">
    <source>
        <dbReference type="Proteomes" id="UP000540989"/>
    </source>
</evidence>
<dbReference type="EMBL" id="JACHIP010000018">
    <property type="protein sequence ID" value="MBB5060755.1"/>
    <property type="molecule type" value="Genomic_DNA"/>
</dbReference>
<reference evidence="1 2" key="1">
    <citation type="submission" date="2020-08" db="EMBL/GenBank/DDBJ databases">
        <title>Genomic Encyclopedia of Type Strains, Phase IV (KMG-V): Genome sequencing to study the core and pangenomes of soil and plant-associated prokaryotes.</title>
        <authorList>
            <person name="Whitman W."/>
        </authorList>
    </citation>
    <scope>NUCLEOTIDE SEQUENCE [LARGE SCALE GENOMIC DNA]</scope>
    <source>
        <strain evidence="1 2">M8UP14</strain>
    </source>
</reference>
<keyword evidence="2" id="KW-1185">Reference proteome</keyword>
<accession>A0A7W8E7Y0</accession>
<dbReference type="AlphaFoldDB" id="A0A7W8E7Y0"/>
<gene>
    <name evidence="1" type="ORF">HDF16_005491</name>
</gene>
<proteinExistence type="predicted"/>